<dbReference type="GO" id="GO:0000981">
    <property type="term" value="F:DNA-binding transcription factor activity, RNA polymerase II-specific"/>
    <property type="evidence" value="ECO:0007669"/>
    <property type="project" value="InterPro"/>
</dbReference>
<dbReference type="PROSITE" id="PS50199">
    <property type="entry name" value="ZF_RANBP2_2"/>
    <property type="match status" value="1"/>
</dbReference>
<keyword evidence="15" id="KW-1185">Reference proteome</keyword>
<sequence length="407" mass="46964">MPLFLPALHKLQKTRLEIMAKEARKLDEYLTKLRNEVRTLEESVFRNAPRIPEIEKLREEIYRLRIECNCLAMEVDASSGGRIPLGYTDSSVNDIALQRDAEASANAHDFGRAVNCFNSSENTVLNTSQLLNTHFPPLPQSPNKGAMNGRSPLVDCARSPIGAERVKEETEETDETDDAMEKSWTCLQCTFANHPDLNRCEMCEIPRNTRAVGASVLIAKVYRVECIRMSSDTNSLKFSIDRIINGSKDSFVERKHHEYSSQWKNSHVVPCLHYHTLLNTYLHYSQTPFHPDTNSLKESESIHQFHSLIKINQAKRQRKQNVERKPRQAYSAKQLERLEAEFQIDKYLSVSKRMELSAALTLTEVQIKTWFQNRRTKWKKQMAANWHLHNQTISISELQSPQSSMEF</sequence>
<gene>
    <name evidence="14" type="ORF">B4U79_05116</name>
</gene>
<dbReference type="PANTHER" id="PTHR24333:SF9">
    <property type="entry name" value="HOMEOBOX DOMAIN-CONTAINING PROTEIN"/>
    <property type="match status" value="1"/>
</dbReference>
<dbReference type="InterPro" id="IPR001356">
    <property type="entry name" value="HD"/>
</dbReference>
<keyword evidence="11" id="KW-0175">Coiled coil</keyword>
<keyword evidence="4" id="KW-0862">Zinc</keyword>
<dbReference type="OrthoDB" id="6159439at2759"/>
<dbReference type="Pfam" id="PF00046">
    <property type="entry name" value="Homeodomain"/>
    <property type="match status" value="1"/>
</dbReference>
<dbReference type="InterPro" id="IPR020479">
    <property type="entry name" value="HD_metazoa"/>
</dbReference>
<comment type="caution">
    <text evidence="14">The sequence shown here is derived from an EMBL/GenBank/DDBJ whole genome shotgun (WGS) entry which is preliminary data.</text>
</comment>
<dbReference type="PROSITE" id="PS00027">
    <property type="entry name" value="HOMEOBOX_1"/>
    <property type="match status" value="1"/>
</dbReference>
<dbReference type="PRINTS" id="PR00024">
    <property type="entry name" value="HOMEOBOX"/>
</dbReference>
<evidence type="ECO:0000256" key="7">
    <source>
        <dbReference type="ARBA" id="ARBA00023242"/>
    </source>
</evidence>
<dbReference type="PROSITE" id="PS01358">
    <property type="entry name" value="ZF_RANBP2_1"/>
    <property type="match status" value="1"/>
</dbReference>
<keyword evidence="3 9" id="KW-0863">Zinc-finger</keyword>
<protein>
    <submittedName>
        <fullName evidence="14">Homeobox protein HMX2-like protein</fullName>
    </submittedName>
</protein>
<dbReference type="InterPro" id="IPR017970">
    <property type="entry name" value="Homeobox_CS"/>
</dbReference>
<dbReference type="PROSITE" id="PS50071">
    <property type="entry name" value="HOMEOBOX_2"/>
    <property type="match status" value="1"/>
</dbReference>
<evidence type="ECO:0000259" key="12">
    <source>
        <dbReference type="PROSITE" id="PS50071"/>
    </source>
</evidence>
<evidence type="ECO:0000313" key="14">
    <source>
        <dbReference type="EMBL" id="RWS15250.1"/>
    </source>
</evidence>
<comment type="subcellular location">
    <subcellularLocation>
        <location evidence="1 8 10">Nucleus</location>
    </subcellularLocation>
</comment>
<evidence type="ECO:0000256" key="3">
    <source>
        <dbReference type="ARBA" id="ARBA00022771"/>
    </source>
</evidence>
<feature type="DNA-binding region" description="Homeobox" evidence="8">
    <location>
        <begin position="323"/>
        <end position="382"/>
    </location>
</feature>
<reference evidence="14 15" key="1">
    <citation type="journal article" date="2018" name="Gigascience">
        <title>Genomes of trombidid mites reveal novel predicted allergens and laterally-transferred genes associated with secondary metabolism.</title>
        <authorList>
            <person name="Dong X."/>
            <person name="Chaisiri K."/>
            <person name="Xia D."/>
            <person name="Armstrong S.D."/>
            <person name="Fang Y."/>
            <person name="Donnelly M.J."/>
            <person name="Kadowaki T."/>
            <person name="McGarry J.W."/>
            <person name="Darby A.C."/>
            <person name="Makepeace B.L."/>
        </authorList>
    </citation>
    <scope>NUCLEOTIDE SEQUENCE [LARGE SCALE GENOMIC DNA]</scope>
    <source>
        <strain evidence="14">UoL-WK</strain>
    </source>
</reference>
<dbReference type="SUPFAM" id="SSF46689">
    <property type="entry name" value="Homeodomain-like"/>
    <property type="match status" value="1"/>
</dbReference>
<dbReference type="InterPro" id="IPR050848">
    <property type="entry name" value="Homeobox_TF"/>
</dbReference>
<evidence type="ECO:0000256" key="10">
    <source>
        <dbReference type="RuleBase" id="RU000682"/>
    </source>
</evidence>
<evidence type="ECO:0000256" key="8">
    <source>
        <dbReference type="PROSITE-ProRule" id="PRU00108"/>
    </source>
</evidence>
<dbReference type="GO" id="GO:0008270">
    <property type="term" value="F:zinc ion binding"/>
    <property type="evidence" value="ECO:0007669"/>
    <property type="project" value="UniProtKB-KW"/>
</dbReference>
<dbReference type="GO" id="GO:0003677">
    <property type="term" value="F:DNA binding"/>
    <property type="evidence" value="ECO:0007669"/>
    <property type="project" value="UniProtKB-UniRule"/>
</dbReference>
<dbReference type="Gene3D" id="2.30.30.380">
    <property type="entry name" value="Zn-finger domain of Sec23/24"/>
    <property type="match status" value="1"/>
</dbReference>
<keyword evidence="2" id="KW-0479">Metal-binding</keyword>
<evidence type="ECO:0000256" key="11">
    <source>
        <dbReference type="SAM" id="Coils"/>
    </source>
</evidence>
<dbReference type="Proteomes" id="UP000285301">
    <property type="component" value="Unassembled WGS sequence"/>
</dbReference>
<dbReference type="SMART" id="SM00547">
    <property type="entry name" value="ZnF_RBZ"/>
    <property type="match status" value="1"/>
</dbReference>
<keyword evidence="5 8" id="KW-0238">DNA-binding</keyword>
<keyword evidence="6 8" id="KW-0371">Homeobox</keyword>
<accession>A0A3S3PRR5</accession>
<organism evidence="14 15">
    <name type="scientific">Dinothrombium tinctorium</name>
    <dbReference type="NCBI Taxonomy" id="1965070"/>
    <lineage>
        <taxon>Eukaryota</taxon>
        <taxon>Metazoa</taxon>
        <taxon>Ecdysozoa</taxon>
        <taxon>Arthropoda</taxon>
        <taxon>Chelicerata</taxon>
        <taxon>Arachnida</taxon>
        <taxon>Acari</taxon>
        <taxon>Acariformes</taxon>
        <taxon>Trombidiformes</taxon>
        <taxon>Prostigmata</taxon>
        <taxon>Anystina</taxon>
        <taxon>Parasitengona</taxon>
        <taxon>Trombidioidea</taxon>
        <taxon>Trombidiidae</taxon>
        <taxon>Dinothrombium</taxon>
    </lineage>
</organism>
<evidence type="ECO:0000256" key="6">
    <source>
        <dbReference type="ARBA" id="ARBA00023155"/>
    </source>
</evidence>
<keyword evidence="7 8" id="KW-0539">Nucleus</keyword>
<dbReference type="GO" id="GO:0005634">
    <property type="term" value="C:nucleus"/>
    <property type="evidence" value="ECO:0007669"/>
    <property type="project" value="UniProtKB-SubCell"/>
</dbReference>
<evidence type="ECO:0000256" key="5">
    <source>
        <dbReference type="ARBA" id="ARBA00023125"/>
    </source>
</evidence>
<evidence type="ECO:0000256" key="9">
    <source>
        <dbReference type="PROSITE-ProRule" id="PRU00322"/>
    </source>
</evidence>
<proteinExistence type="predicted"/>
<feature type="domain" description="Homeobox" evidence="12">
    <location>
        <begin position="321"/>
        <end position="381"/>
    </location>
</feature>
<dbReference type="STRING" id="1965070.A0A3S3PRR5"/>
<dbReference type="InterPro" id="IPR009057">
    <property type="entry name" value="Homeodomain-like_sf"/>
</dbReference>
<dbReference type="InterPro" id="IPR036443">
    <property type="entry name" value="Znf_RanBP2_sf"/>
</dbReference>
<dbReference type="AlphaFoldDB" id="A0A3S3PRR5"/>
<evidence type="ECO:0000256" key="1">
    <source>
        <dbReference type="ARBA" id="ARBA00004123"/>
    </source>
</evidence>
<dbReference type="SUPFAM" id="SSF90209">
    <property type="entry name" value="Ran binding protein zinc finger-like"/>
    <property type="match status" value="1"/>
</dbReference>
<name>A0A3S3PRR5_9ACAR</name>
<dbReference type="EMBL" id="NCKU01000507">
    <property type="protein sequence ID" value="RWS15250.1"/>
    <property type="molecule type" value="Genomic_DNA"/>
</dbReference>
<evidence type="ECO:0000313" key="15">
    <source>
        <dbReference type="Proteomes" id="UP000285301"/>
    </source>
</evidence>
<dbReference type="Gene3D" id="1.10.10.60">
    <property type="entry name" value="Homeodomain-like"/>
    <property type="match status" value="1"/>
</dbReference>
<feature type="domain" description="RanBP2-type" evidence="13">
    <location>
        <begin position="180"/>
        <end position="209"/>
    </location>
</feature>
<dbReference type="InterPro" id="IPR001876">
    <property type="entry name" value="Znf_RanBP2"/>
</dbReference>
<dbReference type="SMART" id="SM00389">
    <property type="entry name" value="HOX"/>
    <property type="match status" value="1"/>
</dbReference>
<evidence type="ECO:0000259" key="13">
    <source>
        <dbReference type="PROSITE" id="PS50199"/>
    </source>
</evidence>
<evidence type="ECO:0000256" key="2">
    <source>
        <dbReference type="ARBA" id="ARBA00022723"/>
    </source>
</evidence>
<evidence type="ECO:0000256" key="4">
    <source>
        <dbReference type="ARBA" id="ARBA00022833"/>
    </source>
</evidence>
<dbReference type="PANTHER" id="PTHR24333">
    <property type="entry name" value="HOMEO BOX HB9 LIKE A-RELATED"/>
    <property type="match status" value="1"/>
</dbReference>
<dbReference type="CDD" id="cd00086">
    <property type="entry name" value="homeodomain"/>
    <property type="match status" value="1"/>
</dbReference>
<feature type="coiled-coil region" evidence="11">
    <location>
        <begin position="16"/>
        <end position="74"/>
    </location>
</feature>